<dbReference type="GO" id="GO:0016829">
    <property type="term" value="F:lyase activity"/>
    <property type="evidence" value="ECO:0007669"/>
    <property type="project" value="UniProtKB-KW"/>
</dbReference>
<accession>A0A5Q3Q5R0</accession>
<name>A0A5Q3Q5R0_9PSEU</name>
<dbReference type="AlphaFoldDB" id="A0A5Q3Q5R0"/>
<organism evidence="1 2">
    <name type="scientific">Allosaccharopolyspora coralli</name>
    <dbReference type="NCBI Taxonomy" id="2665642"/>
    <lineage>
        <taxon>Bacteria</taxon>
        <taxon>Bacillati</taxon>
        <taxon>Actinomycetota</taxon>
        <taxon>Actinomycetes</taxon>
        <taxon>Pseudonocardiales</taxon>
        <taxon>Pseudonocardiaceae</taxon>
        <taxon>Allosaccharopolyspora</taxon>
    </lineage>
</organism>
<reference evidence="2" key="1">
    <citation type="submission" date="2019-11" db="EMBL/GenBank/DDBJ databases">
        <title>The complete genome sequence of Saccharopolyspora sp. E2A.</title>
        <authorList>
            <person name="Zhang G."/>
        </authorList>
    </citation>
    <scope>NUCLEOTIDE SEQUENCE [LARGE SCALE GENOMIC DNA]</scope>
    <source>
        <strain evidence="2">E2A</strain>
    </source>
</reference>
<evidence type="ECO:0000313" key="1">
    <source>
        <dbReference type="EMBL" id="QGK69961.1"/>
    </source>
</evidence>
<sequence length="86" mass="9430">MNDTVTIELRYVPDCPLVGQARATLRSALARAETTAHVEERVGDYPSPTLAINGRDALGHPLETHECCRLDLPTEPQILDALQPPQ</sequence>
<dbReference type="KEGG" id="sace:GIY23_10890"/>
<proteinExistence type="predicted"/>
<evidence type="ECO:0000313" key="2">
    <source>
        <dbReference type="Proteomes" id="UP000371041"/>
    </source>
</evidence>
<dbReference type="RefSeq" id="WP_154076554.1">
    <property type="nucleotide sequence ID" value="NZ_CP045929.1"/>
</dbReference>
<keyword evidence="2" id="KW-1185">Reference proteome</keyword>
<protein>
    <submittedName>
        <fullName evidence="1">Alkylmercury lyase</fullName>
    </submittedName>
</protein>
<keyword evidence="1" id="KW-0456">Lyase</keyword>
<dbReference type="EMBL" id="CP045929">
    <property type="protein sequence ID" value="QGK69961.1"/>
    <property type="molecule type" value="Genomic_DNA"/>
</dbReference>
<gene>
    <name evidence="1" type="ORF">GIY23_10890</name>
</gene>
<dbReference type="Proteomes" id="UP000371041">
    <property type="component" value="Chromosome"/>
</dbReference>